<dbReference type="PANTHER" id="PTHR46366:SF8">
    <property type="entry name" value="PRO-APOPTOTIC SERINE PROTEASE NMA111"/>
    <property type="match status" value="1"/>
</dbReference>
<evidence type="ECO:0000256" key="2">
    <source>
        <dbReference type="ARBA" id="ARBA00022737"/>
    </source>
</evidence>
<accession>F9GGL0</accession>
<dbReference type="Gene3D" id="2.30.42.10">
    <property type="match status" value="1"/>
</dbReference>
<dbReference type="InterPro" id="IPR036034">
    <property type="entry name" value="PDZ_sf"/>
</dbReference>
<name>F9GGL0_FUSOF</name>
<dbReference type="GO" id="GO:0006915">
    <property type="term" value="P:apoptotic process"/>
    <property type="evidence" value="ECO:0007669"/>
    <property type="project" value="UniProtKB-KW"/>
</dbReference>
<dbReference type="OrthoDB" id="4217619at2759"/>
<keyword evidence="2" id="KW-0677">Repeat</keyword>
<sequence>SFDGLVVQKPHRTVRQFIEKLPSEVYVTCTYKGSPAHANHVTAMAFITHIDNKPVTSLQSLIAMLSKIPHNTHFKMNIVEYSGNPSLVTLKKNERYFPLTTWFRDPSEPKGWKRITYENGIAAAGEGRHGLSL</sequence>
<proteinExistence type="predicted"/>
<dbReference type="Pfam" id="PF12812">
    <property type="entry name" value="PDZ_1"/>
    <property type="match status" value="1"/>
</dbReference>
<reference evidence="4" key="1">
    <citation type="journal article" date="2012" name="Mol. Plant Microbe Interact.">
        <title>A highly conserved effector in Fusarium oxysporum is required for full virulence on Arabidopsis.</title>
        <authorList>
            <person name="Thatcher L.F."/>
            <person name="Gardiner D.M."/>
            <person name="Kazan K."/>
            <person name="Manners J."/>
        </authorList>
    </citation>
    <scope>NUCLEOTIDE SEQUENCE [LARGE SCALE GENOMIC DNA]</scope>
    <source>
        <strain evidence="4">Fo5176</strain>
    </source>
</reference>
<feature type="non-terminal residue" evidence="4">
    <location>
        <position position="1"/>
    </location>
</feature>
<protein>
    <recommendedName>
        <fullName evidence="3">PDZ-like domain-containing protein</fullName>
    </recommendedName>
</protein>
<evidence type="ECO:0000313" key="4">
    <source>
        <dbReference type="EMBL" id="EGU71700.1"/>
    </source>
</evidence>
<dbReference type="AlphaFoldDB" id="F9GGL0"/>
<dbReference type="STRING" id="660025.F9GGL0"/>
<keyword evidence="1" id="KW-0053">Apoptosis</keyword>
<comment type="caution">
    <text evidence="4">The sequence shown here is derived from an EMBL/GenBank/DDBJ whole genome shotgun (WGS) entry which is preliminary data.</text>
</comment>
<organism evidence="4">
    <name type="scientific">Fusarium oxysporum (strain Fo5176)</name>
    <name type="common">Fusarium vascular wilt</name>
    <dbReference type="NCBI Taxonomy" id="660025"/>
    <lineage>
        <taxon>Eukaryota</taxon>
        <taxon>Fungi</taxon>
        <taxon>Dikarya</taxon>
        <taxon>Ascomycota</taxon>
        <taxon>Pezizomycotina</taxon>
        <taxon>Sordariomycetes</taxon>
        <taxon>Hypocreomycetidae</taxon>
        <taxon>Hypocreales</taxon>
        <taxon>Nectriaceae</taxon>
        <taxon>Fusarium</taxon>
        <taxon>Fusarium oxysporum species complex</taxon>
    </lineage>
</organism>
<feature type="domain" description="PDZ-like" evidence="3">
    <location>
        <begin position="3"/>
        <end position="71"/>
    </location>
</feature>
<evidence type="ECO:0000256" key="1">
    <source>
        <dbReference type="ARBA" id="ARBA00022703"/>
    </source>
</evidence>
<gene>
    <name evidence="4" type="ORF">FOXB_17794</name>
</gene>
<dbReference type="PANTHER" id="PTHR46366">
    <property type="entry name" value="PRO-APOPTOTIC SERINE PROTEASE NMA111"/>
    <property type="match status" value="1"/>
</dbReference>
<dbReference type="EMBL" id="AFQF01007807">
    <property type="protein sequence ID" value="EGU71700.1"/>
    <property type="molecule type" value="Genomic_DNA"/>
</dbReference>
<dbReference type="SUPFAM" id="SSF50156">
    <property type="entry name" value="PDZ domain-like"/>
    <property type="match status" value="1"/>
</dbReference>
<evidence type="ECO:0000259" key="3">
    <source>
        <dbReference type="Pfam" id="PF12812"/>
    </source>
</evidence>
<dbReference type="InterPro" id="IPR025926">
    <property type="entry name" value="PDZ-like_dom"/>
</dbReference>